<dbReference type="SUPFAM" id="SSF100950">
    <property type="entry name" value="NagB/RpiA/CoA transferase-like"/>
    <property type="match status" value="1"/>
</dbReference>
<dbReference type="InterPro" id="IPR032675">
    <property type="entry name" value="LRR_dom_sf"/>
</dbReference>
<dbReference type="Gene3D" id="1.10.840.10">
    <property type="entry name" value="Ras guanine-nucleotide exchange factors catalytic domain"/>
    <property type="match status" value="1"/>
</dbReference>
<dbReference type="SMART" id="SM00229">
    <property type="entry name" value="RasGEFN"/>
    <property type="match status" value="1"/>
</dbReference>
<keyword evidence="3" id="KW-0677">Repeat</keyword>
<dbReference type="InterPro" id="IPR014768">
    <property type="entry name" value="GBD/FH3_dom"/>
</dbReference>
<evidence type="ECO:0000313" key="11">
    <source>
        <dbReference type="Proteomes" id="UP000241769"/>
    </source>
</evidence>
<dbReference type="InterPro" id="IPR036964">
    <property type="entry name" value="RASGEF_cat_dom_sf"/>
</dbReference>
<protein>
    <submittedName>
        <fullName evidence="10">Uncharacterized protein</fullName>
    </submittedName>
</protein>
<dbReference type="SMART" id="SM00364">
    <property type="entry name" value="LRR_BAC"/>
    <property type="match status" value="8"/>
</dbReference>
<dbReference type="InterPro" id="IPR037171">
    <property type="entry name" value="NagB/RpiA_transferase-like"/>
</dbReference>
<dbReference type="InParanoid" id="A0A2P6MVG8"/>
<name>A0A2P6MVG8_9EUKA</name>
<accession>A0A2P6MVG8</accession>
<evidence type="ECO:0000313" key="10">
    <source>
        <dbReference type="EMBL" id="PRP75710.1"/>
    </source>
</evidence>
<dbReference type="InterPro" id="IPR016024">
    <property type="entry name" value="ARM-type_fold"/>
</dbReference>
<dbReference type="GO" id="GO:0007264">
    <property type="term" value="P:small GTPase-mediated signal transduction"/>
    <property type="evidence" value="ECO:0007669"/>
    <property type="project" value="InterPro"/>
</dbReference>
<feature type="non-terminal residue" evidence="10">
    <location>
        <position position="1"/>
    </location>
</feature>
<dbReference type="Pfam" id="PF00618">
    <property type="entry name" value="RasGEF_N"/>
    <property type="match status" value="1"/>
</dbReference>
<dbReference type="STRING" id="1890364.A0A2P6MVG8"/>
<dbReference type="GO" id="GO:0045010">
    <property type="term" value="P:actin nucleation"/>
    <property type="evidence" value="ECO:0007669"/>
    <property type="project" value="UniProtKB-ARBA"/>
</dbReference>
<dbReference type="Gene3D" id="1.20.870.10">
    <property type="entry name" value="Son of sevenless (SoS) protein Chain: S domain 1"/>
    <property type="match status" value="1"/>
</dbReference>
<keyword evidence="4" id="KW-0344">Guanine-nucleotide releasing factor</keyword>
<dbReference type="Pfam" id="PF01008">
    <property type="entry name" value="IF-2B"/>
    <property type="match status" value="1"/>
</dbReference>
<dbReference type="Gene3D" id="3.40.50.10470">
    <property type="entry name" value="Translation initiation factor eif-2b, domain 2"/>
    <property type="match status" value="1"/>
</dbReference>
<dbReference type="PROSITE" id="PS50009">
    <property type="entry name" value="RASGEF_CAT"/>
    <property type="match status" value="1"/>
</dbReference>
<proteinExistence type="inferred from homology"/>
<dbReference type="InterPro" id="IPR010472">
    <property type="entry name" value="FH3_dom"/>
</dbReference>
<dbReference type="PROSITE" id="PS50212">
    <property type="entry name" value="RASGEF_NTER"/>
    <property type="match status" value="1"/>
</dbReference>
<dbReference type="PROSITE" id="PS51232">
    <property type="entry name" value="GBD_FH3"/>
    <property type="match status" value="1"/>
</dbReference>
<dbReference type="Proteomes" id="UP000241769">
    <property type="component" value="Unassembled WGS sequence"/>
</dbReference>
<evidence type="ECO:0000259" key="9">
    <source>
        <dbReference type="PROSITE" id="PS51232"/>
    </source>
</evidence>
<dbReference type="InterPro" id="IPR050836">
    <property type="entry name" value="SDS22/Internalin_LRR"/>
</dbReference>
<comment type="similarity">
    <text evidence="1 5">Belongs to the eIF-2B alpha/beta/delta subunits family.</text>
</comment>
<dbReference type="Gene3D" id="3.10.20.90">
    <property type="entry name" value="Phosphatidylinositol 3-kinase Catalytic Subunit, Chain A, domain 1"/>
    <property type="match status" value="1"/>
</dbReference>
<feature type="domain" description="N-terminal Ras-GEF" evidence="8">
    <location>
        <begin position="1478"/>
        <end position="1598"/>
    </location>
</feature>
<dbReference type="Pfam" id="PF13855">
    <property type="entry name" value="LRR_8"/>
    <property type="match status" value="3"/>
</dbReference>
<dbReference type="InterPro" id="IPR011989">
    <property type="entry name" value="ARM-like"/>
</dbReference>
<evidence type="ECO:0000259" key="8">
    <source>
        <dbReference type="PROSITE" id="PS50212"/>
    </source>
</evidence>
<feature type="region of interest" description="Disordered" evidence="6">
    <location>
        <begin position="664"/>
        <end position="686"/>
    </location>
</feature>
<dbReference type="Pfam" id="PF00560">
    <property type="entry name" value="LRR_1"/>
    <property type="match status" value="1"/>
</dbReference>
<dbReference type="InterPro" id="IPR000649">
    <property type="entry name" value="IF-2B-related"/>
</dbReference>
<dbReference type="SMART" id="SM01139">
    <property type="entry name" value="Drf_FH3"/>
    <property type="match status" value="1"/>
</dbReference>
<dbReference type="PANTHER" id="PTHR46652:SF8">
    <property type="entry name" value="LEUCINE RICH REPEAT CONTAINING 23"/>
    <property type="match status" value="1"/>
</dbReference>
<dbReference type="CDD" id="cd00155">
    <property type="entry name" value="RasGEF"/>
    <property type="match status" value="1"/>
</dbReference>
<dbReference type="FunCoup" id="A0A2P6MVG8">
    <property type="interactions" value="7"/>
</dbReference>
<reference evidence="10 11" key="1">
    <citation type="journal article" date="2018" name="Genome Biol. Evol.">
        <title>Multiple Roots of Fruiting Body Formation in Amoebozoa.</title>
        <authorList>
            <person name="Hillmann F."/>
            <person name="Forbes G."/>
            <person name="Novohradska S."/>
            <person name="Ferling I."/>
            <person name="Riege K."/>
            <person name="Groth M."/>
            <person name="Westermann M."/>
            <person name="Marz M."/>
            <person name="Spaller T."/>
            <person name="Winckler T."/>
            <person name="Schaap P."/>
            <person name="Glockner G."/>
        </authorList>
    </citation>
    <scope>NUCLEOTIDE SEQUENCE [LARGE SCALE GENOMIC DNA]</scope>
    <source>
        <strain evidence="10 11">Jena</strain>
    </source>
</reference>
<dbReference type="Pfam" id="PF00617">
    <property type="entry name" value="RasGEF"/>
    <property type="match status" value="1"/>
</dbReference>
<feature type="region of interest" description="Disordered" evidence="6">
    <location>
        <begin position="1844"/>
        <end position="1873"/>
    </location>
</feature>
<feature type="domain" description="Ras-GEF" evidence="7">
    <location>
        <begin position="1623"/>
        <end position="1852"/>
    </location>
</feature>
<dbReference type="InterPro" id="IPR003591">
    <property type="entry name" value="Leu-rich_rpt_typical-subtyp"/>
</dbReference>
<dbReference type="InterPro" id="IPR000651">
    <property type="entry name" value="Ras-like_Gua-exchang_fac_N"/>
</dbReference>
<dbReference type="CDD" id="cd06224">
    <property type="entry name" value="REM"/>
    <property type="match status" value="1"/>
</dbReference>
<gene>
    <name evidence="10" type="ORF">PROFUN_15560</name>
</gene>
<evidence type="ECO:0000259" key="7">
    <source>
        <dbReference type="PROSITE" id="PS50009"/>
    </source>
</evidence>
<evidence type="ECO:0000256" key="3">
    <source>
        <dbReference type="ARBA" id="ARBA00022737"/>
    </source>
</evidence>
<evidence type="ECO:0000256" key="1">
    <source>
        <dbReference type="ARBA" id="ARBA00007251"/>
    </source>
</evidence>
<evidence type="ECO:0000256" key="4">
    <source>
        <dbReference type="PROSITE-ProRule" id="PRU00168"/>
    </source>
</evidence>
<dbReference type="SMART" id="SM00369">
    <property type="entry name" value="LRR_TYP"/>
    <property type="match status" value="10"/>
</dbReference>
<dbReference type="GO" id="GO:0003779">
    <property type="term" value="F:actin binding"/>
    <property type="evidence" value="ECO:0007669"/>
    <property type="project" value="InterPro"/>
</dbReference>
<feature type="compositionally biased region" description="Basic and acidic residues" evidence="6">
    <location>
        <begin position="1862"/>
        <end position="1873"/>
    </location>
</feature>
<feature type="region of interest" description="Disordered" evidence="6">
    <location>
        <begin position="700"/>
        <end position="727"/>
    </location>
</feature>
<dbReference type="PANTHER" id="PTHR46652">
    <property type="entry name" value="LEUCINE-RICH REPEAT AND IQ DOMAIN-CONTAINING PROTEIN 1-RELATED"/>
    <property type="match status" value="1"/>
</dbReference>
<comment type="caution">
    <text evidence="10">The sequence shown here is derived from an EMBL/GenBank/DDBJ whole genome shotgun (WGS) entry which is preliminary data.</text>
</comment>
<dbReference type="OrthoDB" id="28578at2759"/>
<dbReference type="SMART" id="SM01140">
    <property type="entry name" value="Drf_GBD"/>
    <property type="match status" value="1"/>
</dbReference>
<evidence type="ECO:0000256" key="5">
    <source>
        <dbReference type="RuleBase" id="RU003814"/>
    </source>
</evidence>
<dbReference type="Gene3D" id="3.80.10.10">
    <property type="entry name" value="Ribonuclease Inhibitor"/>
    <property type="match status" value="2"/>
</dbReference>
<dbReference type="Pfam" id="PF06367">
    <property type="entry name" value="Drf_FH3"/>
    <property type="match status" value="1"/>
</dbReference>
<keyword evidence="11" id="KW-1185">Reference proteome</keyword>
<evidence type="ECO:0000256" key="2">
    <source>
        <dbReference type="ARBA" id="ARBA00022614"/>
    </source>
</evidence>
<keyword evidence="2" id="KW-0433">Leucine-rich repeat</keyword>
<dbReference type="EMBL" id="MDYQ01000365">
    <property type="protein sequence ID" value="PRP75710.1"/>
    <property type="molecule type" value="Genomic_DNA"/>
</dbReference>
<dbReference type="SUPFAM" id="SSF52058">
    <property type="entry name" value="L domain-like"/>
    <property type="match status" value="2"/>
</dbReference>
<dbReference type="PROSITE" id="PS51450">
    <property type="entry name" value="LRR"/>
    <property type="match status" value="4"/>
</dbReference>
<feature type="compositionally biased region" description="Polar residues" evidence="6">
    <location>
        <begin position="672"/>
        <end position="686"/>
    </location>
</feature>
<dbReference type="InterPro" id="IPR023578">
    <property type="entry name" value="Ras_GEF_dom_sf"/>
</dbReference>
<dbReference type="SUPFAM" id="SSF48371">
    <property type="entry name" value="ARM repeat"/>
    <property type="match status" value="1"/>
</dbReference>
<dbReference type="InterPro" id="IPR010473">
    <property type="entry name" value="GTPase-bd"/>
</dbReference>
<dbReference type="GO" id="GO:0005085">
    <property type="term" value="F:guanyl-nucleotide exchange factor activity"/>
    <property type="evidence" value="ECO:0007669"/>
    <property type="project" value="UniProtKB-KW"/>
</dbReference>
<dbReference type="SMART" id="SM00147">
    <property type="entry name" value="RasGEF"/>
    <property type="match status" value="1"/>
</dbReference>
<feature type="compositionally biased region" description="Low complexity" evidence="6">
    <location>
        <begin position="706"/>
        <end position="720"/>
    </location>
</feature>
<evidence type="ECO:0000256" key="6">
    <source>
        <dbReference type="SAM" id="MobiDB-lite"/>
    </source>
</evidence>
<dbReference type="SMART" id="SM00365">
    <property type="entry name" value="LRR_SD22"/>
    <property type="match status" value="4"/>
</dbReference>
<dbReference type="InterPro" id="IPR001895">
    <property type="entry name" value="RASGEF_cat_dom"/>
</dbReference>
<dbReference type="InterPro" id="IPR001611">
    <property type="entry name" value="Leu-rich_rpt"/>
</dbReference>
<dbReference type="GO" id="GO:0031267">
    <property type="term" value="F:small GTPase binding"/>
    <property type="evidence" value="ECO:0007669"/>
    <property type="project" value="InterPro"/>
</dbReference>
<dbReference type="Gene3D" id="1.25.10.10">
    <property type="entry name" value="Leucine-rich Repeat Variant"/>
    <property type="match status" value="1"/>
</dbReference>
<dbReference type="Pfam" id="PF06371">
    <property type="entry name" value="Drf_GBD"/>
    <property type="match status" value="1"/>
</dbReference>
<dbReference type="SUPFAM" id="SSF48366">
    <property type="entry name" value="Ras GEF"/>
    <property type="match status" value="1"/>
</dbReference>
<organism evidence="10 11">
    <name type="scientific">Planoprotostelium fungivorum</name>
    <dbReference type="NCBI Taxonomy" id="1890364"/>
    <lineage>
        <taxon>Eukaryota</taxon>
        <taxon>Amoebozoa</taxon>
        <taxon>Evosea</taxon>
        <taxon>Variosea</taxon>
        <taxon>Cavosteliida</taxon>
        <taxon>Cavosteliaceae</taxon>
        <taxon>Planoprotostelium</taxon>
    </lineage>
</organism>
<sequence>KAFYQGKKFRVIVVDSRPRKEGECLLQNLLKAGMECTYIYINALSYIMPEVTKIFVGAHAMTANGSLVSRVGTAAVAVAAKTYQVPFMVCCETYKFTERVQIESISSNELADPDDLLQPIQSGGEKSILADWKNIPNLKLLNLAYDTTPAEFIIAVITEVGIIPPTSVARPRAPPVYQTNLVTPFPTLPLPVIKHNTQPKPKTSFRSEKTKERFDLGTACLFIFINGSPPSTMGAKFSSEIQESKDNRGTDLELRNAEKLKTKTITALLEGLSTELPQLQALTVANSKIKTLPTEFWQSLSALEALTSLNLEDNNISSLPEEAATRNANLRDLSLSGNKIPEFQTKVFSRLSGLRTLDLSRNCIKKVAGDLTGSSISALNLSTNELPEISLSLCYLLHLQEMDLSHNSIVTIPSSINKLRNLSRLKISHNSITIVPPELGDLINLIYLDLSSNSLTSLPQEMSRLTGLRLLSLQHCRFTSFPAVITSMECLETLRLNDNRLTSIPQSIENMHSLVEFHLQENLLTTLPAEMGQLTSLRRLYVEFNKIANLPSQLSGMRGLISFQLHHNDLNAQPNFLKNLRSLVRFNMDSNHMDDSEYHKSELFSLIAEKEAALSVPVRIRTSNLQATKSDSESGFTRLKGGHTLRQNSRSLVSIQEILGKEAREEALPFRSPSNRKSTTGSDSGQMTITAFLSPEIHTSVHPDASTSSSPEGSLSEKNSMSPSGRKTTTLSVDLAMEYGRSLRHEAFGTMRVEGAPNYSKFREAYEQMIEEQSYTKDRQDVMYKLNNEQKWALAKDFKPWLPLMMKQEGSRKSRAFGATMKGKNRPGDFVGVLQKGRTSREDLTHLLSALRLNSDSFCLLFIEAGGLNYLLRLLDSKSFLNTSLEQSSTSNEAITIEALRCMCTLLEQCGSVVLTCSDAISSLGLHYDSTSSEISIIVLRIFQELCTLSLIGRELVMNAIRHHHRLKWRDEKTRPNLLSTIVELFSNAVKAKNASSSNTILAVINKVVSGEPELEERFDMRNSLINLGVLHMFTSIKQFDYIPSDTDKLRQQVDTFESEMLDDEEDMIEKYGKMIVLARKQKDTLKEGNFVFVTESGKSDTFSFLPAILPYEPDTRVSTLMEETQSCFDVLQSTKIEYGLFIPQDTASKGYYLDLNKTMEDHNLKGQIYIEFTMRNFTVNVKNMVSEEEKEFTLHPSSEVAKIIRYVLNDFNTMTPTNQMDKYGLYIPPPSEGPKSGQLFDDQLGTLMDNTKKLSSYLGAILTSGAGCLHIKPRVVTLNVQLQGDKMTTFHFTPDVQIKTAKEIIHKTIQKNDSPDEWGLSTISMPHTTSSFNATRKAISPMLSDEMTLGDSQLNENTPVKLKILPRMFRITNEEVGEKKGERVGQLDVMLTAQQILEFECMYHFNITQDSDTPLTLFYQIPGEDKQTELSLYMSLKDQIPSTPKNKLVTLHIRPRTKDEDEDVNIWDDRTEITYEEDKTVSYASFNKLVEFATSPDKFDNDFTDVFYLCYQSFSTPEKLLQKLIERYNTPYTMLDHQEADKIKLRVCVFIKHWINSPYEDMTSSMKDKIIDFIHTQVAPEYPNVVNGLQVKAAARSPSFSLNSPQETREKKSKYESITSIEPMELAKQLTLKGFQPFQEIKHTEFFNQAWVKDEKKCPRLLKTIDIFNEMTVIVQTAILNTRKIRDRVKVMEYFIKVAVCFRELRNFHLLIAIISAFASSALLRLNWSKERLSKRAKADLLELEQIMDMAGSFKQYREILKERETPCLPYIGVYLTDLTFIEEGNPLRIGQRINFSRARYVRNIIYAVRRFQESPYLLPRDEGIQKMLSSLPKMSDIDEQYARSLGESERMTQADDLSELEPRGATKNEIQ</sequence>
<dbReference type="InterPro" id="IPR042529">
    <property type="entry name" value="IF_2B-like_C"/>
</dbReference>
<feature type="domain" description="GBD/FH3" evidence="9">
    <location>
        <begin position="754"/>
        <end position="1139"/>
    </location>
</feature>